<keyword evidence="3" id="KW-0274">FAD</keyword>
<dbReference type="EMBL" id="AP022829">
    <property type="protein sequence ID" value="BCA89284.1"/>
    <property type="molecule type" value="Genomic_DNA"/>
</dbReference>
<dbReference type="InterPro" id="IPR003953">
    <property type="entry name" value="FAD-dep_OxRdtase_2_FAD-bd"/>
</dbReference>
<dbReference type="GO" id="GO:0033765">
    <property type="term" value="F:steroid dehydrogenase activity, acting on the CH-CH group of donors"/>
    <property type="evidence" value="ECO:0007669"/>
    <property type="project" value="UniProtKB-ARBA"/>
</dbReference>
<evidence type="ECO:0000256" key="2">
    <source>
        <dbReference type="ARBA" id="ARBA00022630"/>
    </source>
</evidence>
<evidence type="ECO:0000313" key="7">
    <source>
        <dbReference type="Proteomes" id="UP000501727"/>
    </source>
</evidence>
<evidence type="ECO:0000256" key="1">
    <source>
        <dbReference type="ARBA" id="ARBA00001974"/>
    </source>
</evidence>
<reference evidence="7" key="1">
    <citation type="journal article" date="2020" name="Microbiol. Resour. Announc.">
        <title>Complete Genome Sequence of Adlercreutzia sp. Strain 8CFCBH1, a Potent Producer of Equol, Isolated from Healthy Japanese Feces.</title>
        <authorList>
            <person name="Ogata Y."/>
            <person name="Sakamoto M."/>
            <person name="Ohkuma M."/>
            <person name="Hattori M."/>
            <person name="Suda W."/>
        </authorList>
    </citation>
    <scope>NUCLEOTIDE SEQUENCE [LARGE SCALE GENOMIC DNA]</scope>
    <source>
        <strain evidence="7">8CFCBH1</strain>
    </source>
</reference>
<dbReference type="Gene3D" id="3.90.700.10">
    <property type="entry name" value="Succinate dehydrogenase/fumarate reductase flavoprotein, catalytic domain"/>
    <property type="match status" value="1"/>
</dbReference>
<dbReference type="SUPFAM" id="SSF51905">
    <property type="entry name" value="FAD/NAD(P)-binding domain"/>
    <property type="match status" value="1"/>
</dbReference>
<dbReference type="PANTHER" id="PTHR43400:SF10">
    <property type="entry name" value="3-OXOSTEROID 1-DEHYDROGENASE"/>
    <property type="match status" value="1"/>
</dbReference>
<dbReference type="InterPro" id="IPR019546">
    <property type="entry name" value="TAT_signal_bac_arc"/>
</dbReference>
<dbReference type="KEGG" id="ahat:ADCFC_19030"/>
<dbReference type="InterPro" id="IPR050315">
    <property type="entry name" value="FAD-oxidoreductase_2"/>
</dbReference>
<name>A0A6F8SNE0_9ACTN</name>
<dbReference type="PANTHER" id="PTHR43400">
    <property type="entry name" value="FUMARATE REDUCTASE"/>
    <property type="match status" value="1"/>
</dbReference>
<dbReference type="GO" id="GO:0008202">
    <property type="term" value="P:steroid metabolic process"/>
    <property type="evidence" value="ECO:0007669"/>
    <property type="project" value="UniProtKB-ARBA"/>
</dbReference>
<accession>A0A6F8SNE0</accession>
<gene>
    <name evidence="6" type="ORF">ADCFC_17810</name>
</gene>
<evidence type="ECO:0000313" key="6">
    <source>
        <dbReference type="EMBL" id="BCA89284.1"/>
    </source>
</evidence>
<organism evidence="6 7">
    <name type="scientific">Adlercreutzia hattorii</name>
    <dbReference type="NCBI Taxonomy" id="2707299"/>
    <lineage>
        <taxon>Bacteria</taxon>
        <taxon>Bacillati</taxon>
        <taxon>Actinomycetota</taxon>
        <taxon>Coriobacteriia</taxon>
        <taxon>Eggerthellales</taxon>
        <taxon>Eggerthellaceae</taxon>
        <taxon>Adlercreutzia</taxon>
    </lineage>
</organism>
<dbReference type="InterPro" id="IPR027477">
    <property type="entry name" value="Succ_DH/fumarate_Rdtase_cat_sf"/>
</dbReference>
<keyword evidence="2" id="KW-0285">Flavoprotein</keyword>
<dbReference type="AlphaFoldDB" id="A0A6F8SNE0"/>
<protein>
    <submittedName>
        <fullName evidence="6">FAD-binding dehydrogenase</fullName>
    </submittedName>
</protein>
<evidence type="ECO:0000259" key="5">
    <source>
        <dbReference type="Pfam" id="PF00890"/>
    </source>
</evidence>
<evidence type="ECO:0000256" key="4">
    <source>
        <dbReference type="ARBA" id="ARBA00023002"/>
    </source>
</evidence>
<reference evidence="7" key="2">
    <citation type="submission" date="2020-03" db="EMBL/GenBank/DDBJ databases">
        <title>Complete Genome Sequence of Adlercreutzia sp. strain 8CFCBH1 Producing Equol, Isolated from Healthy Japanese Feces.</title>
        <authorList>
            <person name="Ogata Y."/>
            <person name="Sakamoto M."/>
            <person name="Ohkuma M."/>
            <person name="Hattori M."/>
            <person name="Suda W."/>
        </authorList>
    </citation>
    <scope>NUCLEOTIDE SEQUENCE [LARGE SCALE GENOMIC DNA]</scope>
    <source>
        <strain evidence="7">8CFCBH1</strain>
    </source>
</reference>
<dbReference type="NCBIfam" id="TIGR01409">
    <property type="entry name" value="TAT_signal_seq"/>
    <property type="match status" value="1"/>
</dbReference>
<keyword evidence="4" id="KW-0560">Oxidoreductase</keyword>
<dbReference type="InterPro" id="IPR036188">
    <property type="entry name" value="FAD/NAD-bd_sf"/>
</dbReference>
<dbReference type="Gene3D" id="3.50.50.60">
    <property type="entry name" value="FAD/NAD(P)-binding domain"/>
    <property type="match status" value="1"/>
</dbReference>
<comment type="cofactor">
    <cofactor evidence="1">
        <name>FAD</name>
        <dbReference type="ChEBI" id="CHEBI:57692"/>
    </cofactor>
</comment>
<dbReference type="SUPFAM" id="SSF56425">
    <property type="entry name" value="Succinate dehydrogenase/fumarate reductase flavoprotein, catalytic domain"/>
    <property type="match status" value="1"/>
</dbReference>
<dbReference type="PROSITE" id="PS51318">
    <property type="entry name" value="TAT"/>
    <property type="match status" value="1"/>
</dbReference>
<dbReference type="Proteomes" id="UP000501727">
    <property type="component" value="Chromosome"/>
</dbReference>
<sequence>MENNGIETTRRGFLKGAALAVAGAGVAGLAGCAPQGSDAGAGASAGGAAPADAANIAWDEEFDVVIIGAGAAGMTAAITVAREGNGKTCLLAEKEPQPNGNSPFCAGDFSWTTVPDDYYTYLKELAGEHTTTPDEVLRVFANGLGQVKDWVVELGAREEEMQILPNGTAEDPYLNIDVVWPELECSYAHAMCTIGGIVRDDPEYDLKGEPHIFTFLTNRVNEHTDVVDYRTNFAMEELIQDAAGRIVGAVIDGKNIKARDGVIMCCGGFENDPALKENTFGVSTIVPAAGQGNTGDGHRACMKVGADFWHMSGLAGMWLQPRNLDNTAFTSVVVGGPRVKKYGITVGSNGHRFYMDYDALTSWPDPKPGYLADLRTDVGMRYGHTNFGGAWPWQAMPADGGWFIFDADGLAAGAIPAETSADPVADKLALTADTLADLAAQINVPAEELERTVAEWNKFCAEGEDAAFHRPPETLTPVAKAPFYAQFCAPTLLNTDGGPVRSHLGEILDPYGKPIPGLFSAGEFGSLWGHFYQGSGNIAECLIYGRIAAESAMGCEVAYQ</sequence>
<dbReference type="RefSeq" id="WP_157012572.1">
    <property type="nucleotide sequence ID" value="NZ_AP022829.1"/>
</dbReference>
<proteinExistence type="predicted"/>
<dbReference type="Pfam" id="PF00890">
    <property type="entry name" value="FAD_binding_2"/>
    <property type="match status" value="1"/>
</dbReference>
<dbReference type="InterPro" id="IPR006311">
    <property type="entry name" value="TAT_signal"/>
</dbReference>
<feature type="domain" description="FAD-dependent oxidoreductase 2 FAD-binding" evidence="5">
    <location>
        <begin position="63"/>
        <end position="537"/>
    </location>
</feature>
<evidence type="ECO:0000256" key="3">
    <source>
        <dbReference type="ARBA" id="ARBA00022827"/>
    </source>
</evidence>
<keyword evidence="7" id="KW-1185">Reference proteome</keyword>